<feature type="transmembrane region" description="Helical" evidence="8">
    <location>
        <begin position="197"/>
        <end position="216"/>
    </location>
</feature>
<evidence type="ECO:0000256" key="4">
    <source>
        <dbReference type="ARBA" id="ARBA00022989"/>
    </source>
</evidence>
<comment type="subcellular location">
    <subcellularLocation>
        <location evidence="1">Cell membrane</location>
        <topology evidence="1">Multi-pass membrane protein</topology>
    </subcellularLocation>
</comment>
<name>A0A9X2K1A7_9ACTN</name>
<dbReference type="InterPro" id="IPR020846">
    <property type="entry name" value="MFS_dom"/>
</dbReference>
<proteinExistence type="predicted"/>
<feature type="transmembrane region" description="Helical" evidence="8">
    <location>
        <begin position="266"/>
        <end position="292"/>
    </location>
</feature>
<feature type="domain" description="Major facilitator superfamily (MFS) profile" evidence="9">
    <location>
        <begin position="13"/>
        <end position="463"/>
    </location>
</feature>
<dbReference type="InterPro" id="IPR011701">
    <property type="entry name" value="MFS"/>
</dbReference>
<reference evidence="10" key="1">
    <citation type="submission" date="2022-06" db="EMBL/GenBank/DDBJ databases">
        <title>Sequencing the genomes of 1000 actinobacteria strains.</title>
        <authorList>
            <person name="Klenk H.-P."/>
        </authorList>
    </citation>
    <scope>NUCLEOTIDE SEQUENCE</scope>
    <source>
        <strain evidence="10">DSM 46694</strain>
    </source>
</reference>
<dbReference type="Gene3D" id="1.20.58.130">
    <property type="match status" value="1"/>
</dbReference>
<keyword evidence="11" id="KW-1185">Reference proteome</keyword>
<evidence type="ECO:0000256" key="8">
    <source>
        <dbReference type="SAM" id="Phobius"/>
    </source>
</evidence>
<comment type="caution">
    <text evidence="10">The sequence shown here is derived from an EMBL/GenBank/DDBJ whole genome shotgun (WGS) entry which is preliminary data.</text>
</comment>
<evidence type="ECO:0000256" key="2">
    <source>
        <dbReference type="ARBA" id="ARBA00022448"/>
    </source>
</evidence>
<sequence length="698" mass="70678">MHSAPTARSGGGIVSVLAVAGIVGSLMQTLVVPLVGELPRLLDASAADTSWVITVTLLVGAVATPVVGKLGDLYGKRRMMLACSVPLIAGSVVCALSGSLIPMIVGRGMQGLGVGMIPLGVSALRDLLPPQRVGPAIALMSSSMGIGGALGLPLSAAVAEYADWRMLFWGSAALSVLVAVLIWLLVPATPAHGRGRLDAVGAVGLGIALVCLLLGVSKGADWGWGSGTTLGLLGAAVVVLLLWGLWELRVRDPLVDLRTTARPQVLLTNVASVLVGFAMYAQSLVVIQILQLPEATGYGLGQSMLAAGLWLAPSGLMMMAVSSLGARLSAARGPKTSLFVGALVIALGYGAAFGLMGWAWGLMVASSVGSIGVGLAYGAMPALIMGAVPQSETASANSFNTLMRSIGTSVSAAVVGVILSQLTVTSGGHTLPSESGFRTALLVGCGVALVAALVTLTLPRPRPATFPARAGAPSPSLASLSPASPAAPIQPPTAAPSPAVSSSAVSSPPLPSRALSSAASAAAASPVPASAMPASPETLAPASPAGPPATQVWPPAPVRIGHEELGPWRDAFRPPESRPGAPEPGPRNTPPSSATDVPQAGTTVPRAQIAGSPVQIAELHREHAELRVENAALREETTALREENAALRTTNTELSAANTQLSAANTELRAENDELRKELDVLMQGLSAWVQNLGERTG</sequence>
<feature type="coiled-coil region" evidence="6">
    <location>
        <begin position="616"/>
        <end position="685"/>
    </location>
</feature>
<evidence type="ECO:0000256" key="6">
    <source>
        <dbReference type="SAM" id="Coils"/>
    </source>
</evidence>
<feature type="transmembrane region" description="Helical" evidence="8">
    <location>
        <begin position="222"/>
        <end position="246"/>
    </location>
</feature>
<feature type="region of interest" description="Disordered" evidence="7">
    <location>
        <begin position="467"/>
        <end position="513"/>
    </location>
</feature>
<dbReference type="PANTHER" id="PTHR42718">
    <property type="entry name" value="MAJOR FACILITATOR SUPERFAMILY MULTIDRUG TRANSPORTER MFSC"/>
    <property type="match status" value="1"/>
</dbReference>
<dbReference type="AlphaFoldDB" id="A0A9X2K1A7"/>
<keyword evidence="4 8" id="KW-1133">Transmembrane helix</keyword>
<dbReference type="EMBL" id="JAMZEB010000002">
    <property type="protein sequence ID" value="MCP2355825.1"/>
    <property type="molecule type" value="Genomic_DNA"/>
</dbReference>
<feature type="transmembrane region" description="Helical" evidence="8">
    <location>
        <begin position="136"/>
        <end position="154"/>
    </location>
</feature>
<feature type="compositionally biased region" description="Low complexity" evidence="7">
    <location>
        <begin position="467"/>
        <end position="487"/>
    </location>
</feature>
<dbReference type="GO" id="GO:0022857">
    <property type="term" value="F:transmembrane transporter activity"/>
    <property type="evidence" value="ECO:0007669"/>
    <property type="project" value="InterPro"/>
</dbReference>
<dbReference type="Pfam" id="PF07690">
    <property type="entry name" value="MFS_1"/>
    <property type="match status" value="1"/>
</dbReference>
<evidence type="ECO:0000256" key="1">
    <source>
        <dbReference type="ARBA" id="ARBA00004651"/>
    </source>
</evidence>
<evidence type="ECO:0000313" key="11">
    <source>
        <dbReference type="Proteomes" id="UP001139648"/>
    </source>
</evidence>
<feature type="transmembrane region" description="Helical" evidence="8">
    <location>
        <begin position="367"/>
        <end position="389"/>
    </location>
</feature>
<keyword evidence="6" id="KW-0175">Coiled coil</keyword>
<dbReference type="InterPro" id="IPR036259">
    <property type="entry name" value="MFS_trans_sf"/>
</dbReference>
<evidence type="ECO:0000256" key="5">
    <source>
        <dbReference type="ARBA" id="ARBA00023136"/>
    </source>
</evidence>
<dbReference type="CDD" id="cd17504">
    <property type="entry name" value="MFS_MMR_MDR_like"/>
    <property type="match status" value="1"/>
</dbReference>
<dbReference type="Proteomes" id="UP001139648">
    <property type="component" value="Unassembled WGS sequence"/>
</dbReference>
<dbReference type="PROSITE" id="PS50850">
    <property type="entry name" value="MFS"/>
    <property type="match status" value="1"/>
</dbReference>
<dbReference type="GO" id="GO:0005886">
    <property type="term" value="C:plasma membrane"/>
    <property type="evidence" value="ECO:0007669"/>
    <property type="project" value="UniProtKB-SubCell"/>
</dbReference>
<protein>
    <submittedName>
        <fullName evidence="10">MFS family permease/cell division protein FtsB</fullName>
    </submittedName>
</protein>
<feature type="compositionally biased region" description="Polar residues" evidence="7">
    <location>
        <begin position="590"/>
        <end position="600"/>
    </location>
</feature>
<dbReference type="SUPFAM" id="SSF103473">
    <property type="entry name" value="MFS general substrate transporter"/>
    <property type="match status" value="1"/>
</dbReference>
<feature type="transmembrane region" description="Helical" evidence="8">
    <location>
        <begin position="304"/>
        <end position="326"/>
    </location>
</feature>
<feature type="transmembrane region" description="Helical" evidence="8">
    <location>
        <begin position="439"/>
        <end position="459"/>
    </location>
</feature>
<organism evidence="10 11">
    <name type="scientific">Nonomuraea thailandensis</name>
    <dbReference type="NCBI Taxonomy" id="1188745"/>
    <lineage>
        <taxon>Bacteria</taxon>
        <taxon>Bacillati</taxon>
        <taxon>Actinomycetota</taxon>
        <taxon>Actinomycetes</taxon>
        <taxon>Streptosporangiales</taxon>
        <taxon>Streptosporangiaceae</taxon>
        <taxon>Nonomuraea</taxon>
    </lineage>
</organism>
<feature type="transmembrane region" description="Helical" evidence="8">
    <location>
        <begin position="12"/>
        <end position="31"/>
    </location>
</feature>
<feature type="compositionally biased region" description="Low complexity" evidence="7">
    <location>
        <begin position="496"/>
        <end position="513"/>
    </location>
</feature>
<keyword evidence="2" id="KW-0813">Transport</keyword>
<evidence type="ECO:0000256" key="7">
    <source>
        <dbReference type="SAM" id="MobiDB-lite"/>
    </source>
</evidence>
<dbReference type="RefSeq" id="WP_308210609.1">
    <property type="nucleotide sequence ID" value="NZ_BAABKA010000001.1"/>
</dbReference>
<feature type="transmembrane region" description="Helical" evidence="8">
    <location>
        <begin position="51"/>
        <end position="68"/>
    </location>
</feature>
<feature type="transmembrane region" description="Helical" evidence="8">
    <location>
        <begin position="80"/>
        <end position="101"/>
    </location>
</feature>
<keyword evidence="5 8" id="KW-0472">Membrane</keyword>
<feature type="region of interest" description="Disordered" evidence="7">
    <location>
        <begin position="528"/>
        <end position="600"/>
    </location>
</feature>
<evidence type="ECO:0000313" key="10">
    <source>
        <dbReference type="EMBL" id="MCP2355825.1"/>
    </source>
</evidence>
<feature type="transmembrane region" description="Helical" evidence="8">
    <location>
        <begin position="166"/>
        <end position="185"/>
    </location>
</feature>
<evidence type="ECO:0000259" key="9">
    <source>
        <dbReference type="PROSITE" id="PS50850"/>
    </source>
</evidence>
<keyword evidence="3 8" id="KW-0812">Transmembrane</keyword>
<evidence type="ECO:0000256" key="3">
    <source>
        <dbReference type="ARBA" id="ARBA00022692"/>
    </source>
</evidence>
<dbReference type="PANTHER" id="PTHR42718:SF9">
    <property type="entry name" value="MAJOR FACILITATOR SUPERFAMILY MULTIDRUG TRANSPORTER MFSC"/>
    <property type="match status" value="1"/>
</dbReference>
<feature type="transmembrane region" description="Helical" evidence="8">
    <location>
        <begin position="338"/>
        <end position="361"/>
    </location>
</feature>
<dbReference type="Gene3D" id="1.20.1250.20">
    <property type="entry name" value="MFS general substrate transporter like domains"/>
    <property type="match status" value="2"/>
</dbReference>
<feature type="compositionally biased region" description="Basic and acidic residues" evidence="7">
    <location>
        <begin position="560"/>
        <end position="576"/>
    </location>
</feature>
<accession>A0A9X2K1A7</accession>
<gene>
    <name evidence="10" type="ORF">HD597_002845</name>
</gene>
<feature type="transmembrane region" description="Helical" evidence="8">
    <location>
        <begin position="401"/>
        <end position="419"/>
    </location>
</feature>